<organism evidence="2 3">
    <name type="scientific">Desulfobulbus oralis</name>
    <dbReference type="NCBI Taxonomy" id="1986146"/>
    <lineage>
        <taxon>Bacteria</taxon>
        <taxon>Pseudomonadati</taxon>
        <taxon>Thermodesulfobacteriota</taxon>
        <taxon>Desulfobulbia</taxon>
        <taxon>Desulfobulbales</taxon>
        <taxon>Desulfobulbaceae</taxon>
        <taxon>Desulfobulbus</taxon>
    </lineage>
</organism>
<keyword evidence="1" id="KW-0812">Transmembrane</keyword>
<name>A0A2L1GQY2_9BACT</name>
<sequence>MNSATGQQISDAFSWGNLIPNFPALADWRSSADGLTAAFVLFILVIFAYFLVLAGIKWLAARRHIRFYEKLLQDINANNLVQNREELKQRAKKMEAYAGLWQEFDETLVCYEVPGGSRRLCNTYDAEQFFNAATLSHGLSGNRLLAAVPAFLTAVGVIGTFVGLTLGMEALKLNQSTGNSAELSQGIRDMISGAAMAFLTSVWGVISSLLFNFIEKLMERSVIRLITRLQNRIDFLFPRFSPDECLIKIAESNAVSQQTLQGLAEQIGNRFQETLNNIMGPTMNALTSEMGSLIAGQSEQSKQIHENLAGLLQQFSEAASGSAAAGQGLQQSSEQMQAASTELGKMARAMQNAMETLETSVGSAAAQTADVAVKNHEASENLQSYLNSYQQLAGQFDTIAANLDAATTRANSFIATVAPLVDKSEQMNRQLADLLLKFGSVAVPLDSAGKNLAASSRQMLDGATQLGQMSAALQTATDKLSGDIGRAADITAGVSEQNSRTSNTLKESLASYQNLTKEIEPVFATLKEATEHAERGLTSVRDNLQQCGDTIKRNVADLDIQLRKTLEAHIQTVDEQVGRLLTGYAEQVQNQTSARLEQWNQQTANYTDSMTRAVQALNGVVDEIEGKVGARA</sequence>
<dbReference type="RefSeq" id="WP_104937296.1">
    <property type="nucleotide sequence ID" value="NZ_CP021255.1"/>
</dbReference>
<proteinExistence type="predicted"/>
<dbReference type="Gene3D" id="1.20.58.60">
    <property type="match status" value="1"/>
</dbReference>
<keyword evidence="1" id="KW-0472">Membrane</keyword>
<reference evidence="2 3" key="1">
    <citation type="journal article" date="2018" name="MBio">
        <title>Insights into the evolution of host association through the isolation and characterization of a novel human periodontal pathobiont, Desulfobulbus oralis.</title>
        <authorList>
            <person name="Cross K.L."/>
            <person name="Chirania P."/>
            <person name="Xiong W."/>
            <person name="Beall C.J."/>
            <person name="Elkins J.G."/>
            <person name="Giannone R.J."/>
            <person name="Griffen A.L."/>
            <person name="Guss A.M."/>
            <person name="Hettich R.L."/>
            <person name="Joshi S.S."/>
            <person name="Mokrzan E.M."/>
            <person name="Martin R.K."/>
            <person name="Zhulin I.B."/>
            <person name="Leys E.J."/>
            <person name="Podar M."/>
        </authorList>
    </citation>
    <scope>NUCLEOTIDE SEQUENCE [LARGE SCALE GENOMIC DNA]</scope>
    <source>
        <strain evidence="2 3">ORNL</strain>
    </source>
</reference>
<dbReference type="AlphaFoldDB" id="A0A2L1GQY2"/>
<gene>
    <name evidence="2" type="ORF">CAY53_11910</name>
</gene>
<keyword evidence="3" id="KW-1185">Reference proteome</keyword>
<evidence type="ECO:0008006" key="4">
    <source>
        <dbReference type="Google" id="ProtNLM"/>
    </source>
</evidence>
<dbReference type="KEGG" id="deo:CAY53_11910"/>
<dbReference type="Proteomes" id="UP000239867">
    <property type="component" value="Chromosome"/>
</dbReference>
<protein>
    <recommendedName>
        <fullName evidence="4">MotA/TolQ/ExbB proton channel domain-containing protein</fullName>
    </recommendedName>
</protein>
<dbReference type="EMBL" id="CP021255">
    <property type="protein sequence ID" value="AVD72093.1"/>
    <property type="molecule type" value="Genomic_DNA"/>
</dbReference>
<dbReference type="NCBIfam" id="NF033915">
    <property type="entry name" value="antiphage_ZorA_2"/>
    <property type="match status" value="1"/>
</dbReference>
<evidence type="ECO:0000313" key="3">
    <source>
        <dbReference type="Proteomes" id="UP000239867"/>
    </source>
</evidence>
<keyword evidence="1" id="KW-1133">Transmembrane helix</keyword>
<evidence type="ECO:0000256" key="1">
    <source>
        <dbReference type="SAM" id="Phobius"/>
    </source>
</evidence>
<feature type="transmembrane region" description="Helical" evidence="1">
    <location>
        <begin position="191"/>
        <end position="214"/>
    </location>
</feature>
<feature type="transmembrane region" description="Helical" evidence="1">
    <location>
        <begin position="144"/>
        <end position="171"/>
    </location>
</feature>
<feature type="transmembrane region" description="Helical" evidence="1">
    <location>
        <begin position="37"/>
        <end position="60"/>
    </location>
</feature>
<evidence type="ECO:0000313" key="2">
    <source>
        <dbReference type="EMBL" id="AVD72093.1"/>
    </source>
</evidence>
<dbReference type="OrthoDB" id="5431361at2"/>
<accession>A0A2L1GQY2</accession>
<dbReference type="SUPFAM" id="SSF58113">
    <property type="entry name" value="Apolipoprotein A-I"/>
    <property type="match status" value="1"/>
</dbReference>